<dbReference type="GO" id="GO:0045271">
    <property type="term" value="C:respiratory chain complex I"/>
    <property type="evidence" value="ECO:0007669"/>
    <property type="project" value="InterPro"/>
</dbReference>
<evidence type="ECO:0000313" key="11">
    <source>
        <dbReference type="Proteomes" id="UP000054007"/>
    </source>
</evidence>
<keyword evidence="8" id="KW-0472">Membrane</keyword>
<dbReference type="InterPro" id="IPR016488">
    <property type="entry name" value="NADH_Ub_cplx-1_asu_su-6"/>
</dbReference>
<evidence type="ECO:0000256" key="1">
    <source>
        <dbReference type="ARBA" id="ARBA00004443"/>
    </source>
</evidence>
<evidence type="ECO:0000256" key="4">
    <source>
        <dbReference type="ARBA" id="ARBA00022660"/>
    </source>
</evidence>
<dbReference type="EMBL" id="KN880796">
    <property type="protein sequence ID" value="KIY62326.1"/>
    <property type="molecule type" value="Genomic_DNA"/>
</dbReference>
<dbReference type="CDD" id="cd20266">
    <property type="entry name" value="Complex1_LYR_NDUFA6_LYRM6"/>
    <property type="match status" value="1"/>
</dbReference>
<dbReference type="GO" id="GO:0006979">
    <property type="term" value="P:response to oxidative stress"/>
    <property type="evidence" value="ECO:0007669"/>
    <property type="project" value="TreeGrafter"/>
</dbReference>
<evidence type="ECO:0000259" key="9">
    <source>
        <dbReference type="Pfam" id="PF05347"/>
    </source>
</evidence>
<reference evidence="10 11" key="1">
    <citation type="journal article" date="2015" name="Fungal Genet. Biol.">
        <title>Evolution of novel wood decay mechanisms in Agaricales revealed by the genome sequences of Fistulina hepatica and Cylindrobasidium torrendii.</title>
        <authorList>
            <person name="Floudas D."/>
            <person name="Held B.W."/>
            <person name="Riley R."/>
            <person name="Nagy L.G."/>
            <person name="Koehler G."/>
            <person name="Ransdell A.S."/>
            <person name="Younus H."/>
            <person name="Chow J."/>
            <person name="Chiniquy J."/>
            <person name="Lipzen A."/>
            <person name="Tritt A."/>
            <person name="Sun H."/>
            <person name="Haridas S."/>
            <person name="LaButti K."/>
            <person name="Ohm R.A."/>
            <person name="Kues U."/>
            <person name="Blanchette R.A."/>
            <person name="Grigoriev I.V."/>
            <person name="Minto R.E."/>
            <person name="Hibbett D.S."/>
        </authorList>
    </citation>
    <scope>NUCLEOTIDE SEQUENCE [LARGE SCALE GENOMIC DNA]</scope>
    <source>
        <strain evidence="10 11">FP15055 ss-10</strain>
    </source>
</reference>
<keyword evidence="5" id="KW-0999">Mitochondrion inner membrane</keyword>
<evidence type="ECO:0000256" key="7">
    <source>
        <dbReference type="ARBA" id="ARBA00023128"/>
    </source>
</evidence>
<keyword evidence="11" id="KW-1185">Reference proteome</keyword>
<dbReference type="InterPro" id="IPR008011">
    <property type="entry name" value="Complex1_LYR_dom"/>
</dbReference>
<name>A0A0D7AYI9_9AGAR</name>
<dbReference type="Pfam" id="PF05347">
    <property type="entry name" value="Complex1_LYR"/>
    <property type="match status" value="1"/>
</dbReference>
<evidence type="ECO:0000256" key="3">
    <source>
        <dbReference type="ARBA" id="ARBA00022448"/>
    </source>
</evidence>
<gene>
    <name evidence="10" type="ORF">CYLTODRAFT_427013</name>
</gene>
<accession>A0A0D7AYI9</accession>
<dbReference type="GO" id="GO:0005743">
    <property type="term" value="C:mitochondrial inner membrane"/>
    <property type="evidence" value="ECO:0007669"/>
    <property type="project" value="UniProtKB-SubCell"/>
</dbReference>
<evidence type="ECO:0000313" key="10">
    <source>
        <dbReference type="EMBL" id="KIY62326.1"/>
    </source>
</evidence>
<keyword evidence="7" id="KW-0496">Mitochondrion</keyword>
<evidence type="ECO:0000256" key="8">
    <source>
        <dbReference type="ARBA" id="ARBA00023136"/>
    </source>
</evidence>
<comment type="similarity">
    <text evidence="2">Belongs to the complex I LYR family.</text>
</comment>
<evidence type="ECO:0000256" key="6">
    <source>
        <dbReference type="ARBA" id="ARBA00022982"/>
    </source>
</evidence>
<keyword evidence="3" id="KW-0813">Transport</keyword>
<sequence>MTTISAFTIPARLSRPAIVSRTADERRARVIQLYREWYRSAPAIVEMYTLPVSAAYVRHALRQKFEANRNVTDGRAVEVLLLKSRQDYQETMNVWKLPDHVMGILLKSGEDVPRKSFLQKFYEGRDEDQVRPAASGTV</sequence>
<organism evidence="10 11">
    <name type="scientific">Cylindrobasidium torrendii FP15055 ss-10</name>
    <dbReference type="NCBI Taxonomy" id="1314674"/>
    <lineage>
        <taxon>Eukaryota</taxon>
        <taxon>Fungi</taxon>
        <taxon>Dikarya</taxon>
        <taxon>Basidiomycota</taxon>
        <taxon>Agaricomycotina</taxon>
        <taxon>Agaricomycetes</taxon>
        <taxon>Agaricomycetidae</taxon>
        <taxon>Agaricales</taxon>
        <taxon>Marasmiineae</taxon>
        <taxon>Physalacriaceae</taxon>
        <taxon>Cylindrobasidium</taxon>
    </lineage>
</organism>
<protein>
    <recommendedName>
        <fullName evidence="9">Complex 1 LYR protein domain-containing protein</fullName>
    </recommendedName>
</protein>
<dbReference type="STRING" id="1314674.A0A0D7AYI9"/>
<keyword evidence="4" id="KW-0679">Respiratory chain</keyword>
<keyword evidence="6" id="KW-0249">Electron transport</keyword>
<comment type="subcellular location">
    <subcellularLocation>
        <location evidence="1">Mitochondrion inner membrane</location>
        <topology evidence="1">Peripheral membrane protein</topology>
        <orientation evidence="1">Matrix side</orientation>
    </subcellularLocation>
</comment>
<evidence type="ECO:0000256" key="2">
    <source>
        <dbReference type="ARBA" id="ARBA00009508"/>
    </source>
</evidence>
<dbReference type="PANTHER" id="PTHR12964">
    <property type="entry name" value="NADH-UBIQUINONE OXIDOREDUCTASE B14 SUBUNIT"/>
    <property type="match status" value="1"/>
</dbReference>
<dbReference type="PANTHER" id="PTHR12964:SF0">
    <property type="entry name" value="NADH DEHYDROGENASE [UBIQUINONE] 1 ALPHA SUBCOMPLEX SUBUNIT 6"/>
    <property type="match status" value="1"/>
</dbReference>
<feature type="domain" description="Complex 1 LYR protein" evidence="9">
    <location>
        <begin position="29"/>
        <end position="86"/>
    </location>
</feature>
<dbReference type="Proteomes" id="UP000054007">
    <property type="component" value="Unassembled WGS sequence"/>
</dbReference>
<evidence type="ECO:0000256" key="5">
    <source>
        <dbReference type="ARBA" id="ARBA00022792"/>
    </source>
</evidence>
<dbReference type="OrthoDB" id="14535at2759"/>
<proteinExistence type="inferred from homology"/>
<dbReference type="AlphaFoldDB" id="A0A0D7AYI9"/>
<dbReference type="InterPro" id="IPR045299">
    <property type="entry name" value="Complex1_LYR_NDUFA6_LYRM6"/>
</dbReference>